<dbReference type="AlphaFoldDB" id="A0A4D9DDC5"/>
<sequence>MEGGSTRKGIDAGAYFPRRRRRRNANSRSHYKICEGPSYRLCRFKASLSVLFLCALAFLPHASAFRATSPFAMPMSRGSVRIDGPGSLSPSSAYKDRMAGSKRRAVGGKATDGKSVGEHDKEVLERLRRRRAPAPSPSLPSPSSSSSSFSPSATGGRHRLRRSPSGLREETSRAKERVEEKGEDGEKERGKGGGQGGGQGGREGGGEGPPAKGMWVDEAGAARLGTRALQEGDFLIHEDYGFARFEGLAWARVVMGHSPAKRVVRVVFGGTRGEGKRVELSSLSWPLLSFHAPRGTRGVVLARYTDVGKQKWAEKKQKALVRAEEAAAEIVALYAEREATTRPPCLPDDASSPPSPPSSTPTPSLPSVADVEASFGFTLTDGQARALKEVENDMVWRSRPMDRLVLGDVGFGKTEIAVRAIFRAVRNHRQCALLAPTTILAAQHYARLCARFPRMKIEMLRGSDAPSKAKEVKAGLKDGSIQVVVGTTSLTGKSVRFQNLGLVVVDEEQRLGVSQKEKLKALAKGVDVLTLSATPIPRTLQMALSGMRDVSHIDTAPSSRKPVETHITAWAPEGVETALREELARGGQAFYVVPRIRDIPHHVEMLKDLLKGARKDGQDAAIAVAHGALPAGEAEEVLVRFAMRQGDVLVATTLIENGLDVPSVNTVVVAQAHKLGLASLYQLRGRVGRSDKQAFAFFFHPRSVQGEGKEAGNQEKGGKGDQEKASATHTQWDDEEDDTEMETADDNLEMLSASLSSDPALRKRQLVQLGGKSMTQEAVQRLAALKEYSHLLGMGPQLAKADLAIRGAGEVLGYEQSGDKGSGVGYDVYMNMLAEALVKVRGTAIEPTPYTEINLGDGFSNEQVLSSSFLPSAFFPNEKTRTAEIEEARLAPSFEKLRSLQKRWRVTYHCSTSPMPRSVRLFFIRLNLLLASRVLSGENLVLLKSSAAEDRARLVLVTRNLLSFHWDALCGALPPSHSSSRPSARPHPNLRRNVYFREGSIENGGGSLEEEEGEEEEKGDGAPRKGKRGCIVMELRDSSMAAETALTVLFPFAEVILNQRESLAERIGQGRKGQNKSGG</sequence>
<feature type="domain" description="Helicase ATP-binding" evidence="9">
    <location>
        <begin position="394"/>
        <end position="553"/>
    </location>
</feature>
<dbReference type="SMART" id="SM00490">
    <property type="entry name" value="HELICc"/>
    <property type="match status" value="1"/>
</dbReference>
<evidence type="ECO:0008006" key="13">
    <source>
        <dbReference type="Google" id="ProtNLM"/>
    </source>
</evidence>
<dbReference type="SUPFAM" id="SSF52540">
    <property type="entry name" value="P-loop containing nucleoside triphosphate hydrolases"/>
    <property type="match status" value="2"/>
</dbReference>
<keyword evidence="7" id="KW-0234">DNA repair</keyword>
<evidence type="ECO:0000256" key="4">
    <source>
        <dbReference type="ARBA" id="ARBA00022806"/>
    </source>
</evidence>
<keyword evidence="5" id="KW-0067">ATP-binding</keyword>
<feature type="compositionally biased region" description="Acidic residues" evidence="8">
    <location>
        <begin position="1008"/>
        <end position="1018"/>
    </location>
</feature>
<organism evidence="11 12">
    <name type="scientific">Nannochloropsis salina CCMP1776</name>
    <dbReference type="NCBI Taxonomy" id="1027361"/>
    <lineage>
        <taxon>Eukaryota</taxon>
        <taxon>Sar</taxon>
        <taxon>Stramenopiles</taxon>
        <taxon>Ochrophyta</taxon>
        <taxon>Eustigmatophyceae</taxon>
        <taxon>Eustigmatales</taxon>
        <taxon>Monodopsidaceae</taxon>
        <taxon>Microchloropsis</taxon>
        <taxon>Microchloropsis salina</taxon>
    </lineage>
</organism>
<dbReference type="Pfam" id="PF00270">
    <property type="entry name" value="DEAD"/>
    <property type="match status" value="1"/>
</dbReference>
<evidence type="ECO:0000259" key="10">
    <source>
        <dbReference type="PROSITE" id="PS51194"/>
    </source>
</evidence>
<feature type="compositionally biased region" description="Low complexity" evidence="8">
    <location>
        <begin position="141"/>
        <end position="153"/>
    </location>
</feature>
<accession>A0A4D9DDC5</accession>
<evidence type="ECO:0000256" key="5">
    <source>
        <dbReference type="ARBA" id="ARBA00022840"/>
    </source>
</evidence>
<dbReference type="SMART" id="SM01058">
    <property type="entry name" value="CarD_TRCF"/>
    <property type="match status" value="1"/>
</dbReference>
<feature type="compositionally biased region" description="Gly residues" evidence="8">
    <location>
        <begin position="192"/>
        <end position="208"/>
    </location>
</feature>
<dbReference type="InterPro" id="IPR003711">
    <property type="entry name" value="CarD-like/TRCF_RID"/>
</dbReference>
<dbReference type="Gene3D" id="3.40.50.300">
    <property type="entry name" value="P-loop containing nucleotide triphosphate hydrolases"/>
    <property type="match status" value="2"/>
</dbReference>
<feature type="compositionally biased region" description="Pro residues" evidence="8">
    <location>
        <begin position="353"/>
        <end position="364"/>
    </location>
</feature>
<keyword evidence="6" id="KW-0238">DNA-binding</keyword>
<dbReference type="InterPro" id="IPR014001">
    <property type="entry name" value="Helicase_ATP-bd"/>
</dbReference>
<dbReference type="GO" id="GO:0005524">
    <property type="term" value="F:ATP binding"/>
    <property type="evidence" value="ECO:0007669"/>
    <property type="project" value="UniProtKB-KW"/>
</dbReference>
<evidence type="ECO:0000259" key="9">
    <source>
        <dbReference type="PROSITE" id="PS51192"/>
    </source>
</evidence>
<evidence type="ECO:0000313" key="12">
    <source>
        <dbReference type="Proteomes" id="UP000355283"/>
    </source>
</evidence>
<evidence type="ECO:0000313" key="11">
    <source>
        <dbReference type="EMBL" id="TFJ88417.1"/>
    </source>
</evidence>
<feature type="region of interest" description="Disordered" evidence="8">
    <location>
        <begin position="706"/>
        <end position="741"/>
    </location>
</feature>
<evidence type="ECO:0000256" key="6">
    <source>
        <dbReference type="ARBA" id="ARBA00023125"/>
    </source>
</evidence>
<feature type="domain" description="Helicase C-terminal" evidence="10">
    <location>
        <begin position="574"/>
        <end position="752"/>
    </location>
</feature>
<dbReference type="GO" id="GO:0003678">
    <property type="term" value="F:DNA helicase activity"/>
    <property type="evidence" value="ECO:0007669"/>
    <property type="project" value="TreeGrafter"/>
</dbReference>
<proteinExistence type="predicted"/>
<dbReference type="InterPro" id="IPR011545">
    <property type="entry name" value="DEAD/DEAH_box_helicase_dom"/>
</dbReference>
<dbReference type="Proteomes" id="UP000355283">
    <property type="component" value="Unassembled WGS sequence"/>
</dbReference>
<dbReference type="SMART" id="SM00487">
    <property type="entry name" value="DEXDc"/>
    <property type="match status" value="1"/>
</dbReference>
<evidence type="ECO:0000256" key="8">
    <source>
        <dbReference type="SAM" id="MobiDB-lite"/>
    </source>
</evidence>
<evidence type="ECO:0000256" key="7">
    <source>
        <dbReference type="ARBA" id="ARBA00023204"/>
    </source>
</evidence>
<keyword evidence="1" id="KW-0547">Nucleotide-binding</keyword>
<dbReference type="GO" id="GO:0016787">
    <property type="term" value="F:hydrolase activity"/>
    <property type="evidence" value="ECO:0007669"/>
    <property type="project" value="UniProtKB-KW"/>
</dbReference>
<dbReference type="GO" id="GO:0006281">
    <property type="term" value="P:DNA repair"/>
    <property type="evidence" value="ECO:0007669"/>
    <property type="project" value="UniProtKB-KW"/>
</dbReference>
<dbReference type="GO" id="GO:0003677">
    <property type="term" value="F:DNA binding"/>
    <property type="evidence" value="ECO:0007669"/>
    <property type="project" value="UniProtKB-KW"/>
</dbReference>
<dbReference type="PANTHER" id="PTHR47964:SF1">
    <property type="entry name" value="ATP-DEPENDENT DNA HELICASE HOMOLOG RECG, CHLOROPLASTIC"/>
    <property type="match status" value="1"/>
</dbReference>
<keyword evidence="12" id="KW-1185">Reference proteome</keyword>
<keyword evidence="2" id="KW-0227">DNA damage</keyword>
<gene>
    <name evidence="11" type="ORF">NSK_000766</name>
</gene>
<dbReference type="PROSITE" id="PS51192">
    <property type="entry name" value="HELICASE_ATP_BIND_1"/>
    <property type="match status" value="1"/>
</dbReference>
<protein>
    <recommendedName>
        <fullName evidence="13">Helicase ATP-binding domain-containing protein</fullName>
    </recommendedName>
</protein>
<feature type="compositionally biased region" description="Basic and acidic residues" evidence="8">
    <location>
        <begin position="167"/>
        <end position="191"/>
    </location>
</feature>
<dbReference type="InterPro" id="IPR001650">
    <property type="entry name" value="Helicase_C-like"/>
</dbReference>
<feature type="compositionally biased region" description="Basic and acidic residues" evidence="8">
    <location>
        <begin position="707"/>
        <end position="726"/>
    </location>
</feature>
<dbReference type="InterPro" id="IPR047112">
    <property type="entry name" value="RecG/Mfd"/>
</dbReference>
<keyword evidence="4" id="KW-0347">Helicase</keyword>
<dbReference type="OrthoDB" id="416741at2759"/>
<dbReference type="Pfam" id="PF00271">
    <property type="entry name" value="Helicase_C"/>
    <property type="match status" value="1"/>
</dbReference>
<dbReference type="InterPro" id="IPR027417">
    <property type="entry name" value="P-loop_NTPase"/>
</dbReference>
<evidence type="ECO:0000256" key="1">
    <source>
        <dbReference type="ARBA" id="ARBA00022741"/>
    </source>
</evidence>
<evidence type="ECO:0000256" key="2">
    <source>
        <dbReference type="ARBA" id="ARBA00022763"/>
    </source>
</evidence>
<dbReference type="EMBL" id="SDOX01000002">
    <property type="protein sequence ID" value="TFJ88417.1"/>
    <property type="molecule type" value="Genomic_DNA"/>
</dbReference>
<comment type="caution">
    <text evidence="11">The sequence shown here is derived from an EMBL/GenBank/DDBJ whole genome shotgun (WGS) entry which is preliminary data.</text>
</comment>
<dbReference type="Gene3D" id="2.40.10.170">
    <property type="match status" value="1"/>
</dbReference>
<feature type="region of interest" description="Disordered" evidence="8">
    <location>
        <begin position="1001"/>
        <end position="1026"/>
    </location>
</feature>
<keyword evidence="3" id="KW-0378">Hydrolase</keyword>
<reference evidence="11 12" key="1">
    <citation type="submission" date="2019-01" db="EMBL/GenBank/DDBJ databases">
        <title>Nuclear Genome Assembly of the Microalgal Biofuel strain Nannochloropsis salina CCMP1776.</title>
        <authorList>
            <person name="Hovde B."/>
        </authorList>
    </citation>
    <scope>NUCLEOTIDE SEQUENCE [LARGE SCALE GENOMIC DNA]</scope>
    <source>
        <strain evidence="11 12">CCMP1776</strain>
    </source>
</reference>
<feature type="region of interest" description="Disordered" evidence="8">
    <location>
        <begin position="79"/>
        <end position="213"/>
    </location>
</feature>
<name>A0A4D9DDC5_9STRA</name>
<dbReference type="PANTHER" id="PTHR47964">
    <property type="entry name" value="ATP-DEPENDENT DNA HELICASE HOMOLOG RECG, CHLOROPLASTIC"/>
    <property type="match status" value="1"/>
</dbReference>
<evidence type="ECO:0000256" key="3">
    <source>
        <dbReference type="ARBA" id="ARBA00022801"/>
    </source>
</evidence>
<feature type="region of interest" description="Disordered" evidence="8">
    <location>
        <begin position="341"/>
        <end position="367"/>
    </location>
</feature>
<dbReference type="PROSITE" id="PS51194">
    <property type="entry name" value="HELICASE_CTER"/>
    <property type="match status" value="1"/>
</dbReference>
<feature type="compositionally biased region" description="Basic and acidic residues" evidence="8">
    <location>
        <begin position="111"/>
        <end position="126"/>
    </location>
</feature>